<gene>
    <name evidence="1" type="ORF">BFC18_07320</name>
</gene>
<evidence type="ECO:0000313" key="1">
    <source>
        <dbReference type="EMBL" id="OFC71537.1"/>
    </source>
</evidence>
<proteinExistence type="predicted"/>
<reference evidence="1 2" key="1">
    <citation type="submission" date="2016-08" db="EMBL/GenBank/DDBJ databases">
        <authorList>
            <person name="Seilhamer J.J."/>
        </authorList>
    </citation>
    <scope>NUCLEOTIDE SEQUENCE [LARGE SCALE GENOMIC DNA]</scope>
    <source>
        <strain evidence="1 2">KCTC 42603</strain>
    </source>
</reference>
<name>A0A1E7ZDF1_9ALTE</name>
<protein>
    <submittedName>
        <fullName evidence="1">NADH-quinone reductase</fullName>
    </submittedName>
</protein>
<keyword evidence="2" id="KW-1185">Reference proteome</keyword>
<sequence>MSKFYFRDIEHTPMVIDYLEVQSYEMNVYLVHLCVGLRSGLVYDEKNNPMRFYSAGQIRELFAHCEVEKAVMKHDTPYDEMIGNPPKAAYSMALPFTMTLPY</sequence>
<accession>A0A1E7ZDF1</accession>
<organism evidence="1 2">
    <name type="scientific">Alteromonas confluentis</name>
    <dbReference type="NCBI Taxonomy" id="1656094"/>
    <lineage>
        <taxon>Bacteria</taxon>
        <taxon>Pseudomonadati</taxon>
        <taxon>Pseudomonadota</taxon>
        <taxon>Gammaproteobacteria</taxon>
        <taxon>Alteromonadales</taxon>
        <taxon>Alteromonadaceae</taxon>
        <taxon>Alteromonas/Salinimonas group</taxon>
        <taxon>Alteromonas</taxon>
    </lineage>
</organism>
<dbReference type="Proteomes" id="UP000175691">
    <property type="component" value="Unassembled WGS sequence"/>
</dbReference>
<dbReference type="RefSeq" id="WP_070124385.1">
    <property type="nucleotide sequence ID" value="NZ_MDHN01000013.1"/>
</dbReference>
<dbReference type="OrthoDB" id="5600613at2"/>
<dbReference type="AlphaFoldDB" id="A0A1E7ZDF1"/>
<dbReference type="InterPro" id="IPR045508">
    <property type="entry name" value="DUF6482"/>
</dbReference>
<evidence type="ECO:0000313" key="2">
    <source>
        <dbReference type="Proteomes" id="UP000175691"/>
    </source>
</evidence>
<dbReference type="EMBL" id="MDHN01000013">
    <property type="protein sequence ID" value="OFC71537.1"/>
    <property type="molecule type" value="Genomic_DNA"/>
</dbReference>
<dbReference type="Pfam" id="PF20090">
    <property type="entry name" value="DUF6482"/>
    <property type="match status" value="1"/>
</dbReference>
<comment type="caution">
    <text evidence="1">The sequence shown here is derived from an EMBL/GenBank/DDBJ whole genome shotgun (WGS) entry which is preliminary data.</text>
</comment>